<dbReference type="EC" id="2.3.2.6" evidence="4"/>
<dbReference type="EMBL" id="CP136594">
    <property type="protein sequence ID" value="WOE75914.1"/>
    <property type="molecule type" value="Genomic_DNA"/>
</dbReference>
<dbReference type="FunFam" id="3.40.630.70:FF:000001">
    <property type="entry name" value="Leucyl/phenylalanyl-tRNA--protein transferase"/>
    <property type="match status" value="1"/>
</dbReference>
<comment type="catalytic activity">
    <reaction evidence="4">
        <text>N-terminal L-lysyl-[protein] + L-leucyl-tRNA(Leu) = N-terminal L-leucyl-L-lysyl-[protein] + tRNA(Leu) + H(+)</text>
        <dbReference type="Rhea" id="RHEA:12340"/>
        <dbReference type="Rhea" id="RHEA-COMP:9613"/>
        <dbReference type="Rhea" id="RHEA-COMP:9622"/>
        <dbReference type="Rhea" id="RHEA-COMP:12670"/>
        <dbReference type="Rhea" id="RHEA-COMP:12671"/>
        <dbReference type="ChEBI" id="CHEBI:15378"/>
        <dbReference type="ChEBI" id="CHEBI:65249"/>
        <dbReference type="ChEBI" id="CHEBI:78442"/>
        <dbReference type="ChEBI" id="CHEBI:78494"/>
        <dbReference type="ChEBI" id="CHEBI:133043"/>
        <dbReference type="EC" id="2.3.2.6"/>
    </reaction>
</comment>
<name>A0AA97F7N1_9SPHN</name>
<comment type="function">
    <text evidence="4">Functions in the N-end rule pathway of protein degradation where it conjugates Leu, Phe and, less efficiently, Met from aminoacyl-tRNAs to the N-termini of proteins containing an N-terminal arginine or lysine.</text>
</comment>
<evidence type="ECO:0000256" key="1">
    <source>
        <dbReference type="ARBA" id="ARBA00022490"/>
    </source>
</evidence>
<comment type="catalytic activity">
    <reaction evidence="4">
        <text>L-phenylalanyl-tRNA(Phe) + an N-terminal L-alpha-aminoacyl-[protein] = an N-terminal L-phenylalanyl-L-alpha-aminoacyl-[protein] + tRNA(Phe)</text>
        <dbReference type="Rhea" id="RHEA:43632"/>
        <dbReference type="Rhea" id="RHEA-COMP:9668"/>
        <dbReference type="Rhea" id="RHEA-COMP:9699"/>
        <dbReference type="Rhea" id="RHEA-COMP:10636"/>
        <dbReference type="Rhea" id="RHEA-COMP:10637"/>
        <dbReference type="ChEBI" id="CHEBI:78442"/>
        <dbReference type="ChEBI" id="CHEBI:78531"/>
        <dbReference type="ChEBI" id="CHEBI:78597"/>
        <dbReference type="ChEBI" id="CHEBI:83561"/>
        <dbReference type="EC" id="2.3.2.6"/>
    </reaction>
</comment>
<evidence type="ECO:0000256" key="3">
    <source>
        <dbReference type="ARBA" id="ARBA00023315"/>
    </source>
</evidence>
<keyword evidence="2 4" id="KW-0808">Transferase</keyword>
<keyword evidence="1 4" id="KW-0963">Cytoplasm</keyword>
<evidence type="ECO:0000313" key="7">
    <source>
        <dbReference type="Proteomes" id="UP001302429"/>
    </source>
</evidence>
<evidence type="ECO:0000256" key="2">
    <source>
        <dbReference type="ARBA" id="ARBA00022679"/>
    </source>
</evidence>
<dbReference type="HAMAP" id="MF_00688">
    <property type="entry name" value="Leu_Phe_trans"/>
    <property type="match status" value="1"/>
</dbReference>
<gene>
    <name evidence="4 6" type="primary">aat</name>
    <name evidence="6" type="ORF">RB602_04145</name>
</gene>
<proteinExistence type="inferred from homology"/>
<evidence type="ECO:0000313" key="6">
    <source>
        <dbReference type="EMBL" id="WOE75914.1"/>
    </source>
</evidence>
<dbReference type="InterPro" id="IPR042203">
    <property type="entry name" value="Leu/Phe-tRNA_Trfase_C"/>
</dbReference>
<organism evidence="6 7">
    <name type="scientific">Alterisphingorhabdus coralli</name>
    <dbReference type="NCBI Taxonomy" id="3071408"/>
    <lineage>
        <taxon>Bacteria</taxon>
        <taxon>Pseudomonadati</taxon>
        <taxon>Pseudomonadota</taxon>
        <taxon>Alphaproteobacteria</taxon>
        <taxon>Sphingomonadales</taxon>
        <taxon>Sphingomonadaceae</taxon>
        <taxon>Alterisphingorhabdus (ex Yan et al. 2024)</taxon>
    </lineage>
</organism>
<dbReference type="InterPro" id="IPR004616">
    <property type="entry name" value="Leu/Phe-tRNA_Trfase"/>
</dbReference>
<feature type="region of interest" description="Disordered" evidence="5">
    <location>
        <begin position="250"/>
        <end position="288"/>
    </location>
</feature>
<accession>A0AA97F7N1</accession>
<dbReference type="Pfam" id="PF03588">
    <property type="entry name" value="Leu_Phe_trans"/>
    <property type="match status" value="1"/>
</dbReference>
<feature type="compositionally biased region" description="Polar residues" evidence="5">
    <location>
        <begin position="271"/>
        <end position="288"/>
    </location>
</feature>
<protein>
    <recommendedName>
        <fullName evidence="4">Leucyl/phenylalanyl-tRNA--protein transferase</fullName>
        <ecNumber evidence="4">2.3.2.6</ecNumber>
    </recommendedName>
    <alternativeName>
        <fullName evidence="4">L/F-transferase</fullName>
    </alternativeName>
    <alternativeName>
        <fullName evidence="4">Leucyltransferase</fullName>
    </alternativeName>
    <alternativeName>
        <fullName evidence="4">Phenyalanyltransferase</fullName>
    </alternativeName>
</protein>
<comment type="subcellular location">
    <subcellularLocation>
        <location evidence="4">Cytoplasm</location>
    </subcellularLocation>
</comment>
<dbReference type="AlphaFoldDB" id="A0AA97F7N1"/>
<comment type="similarity">
    <text evidence="4">Belongs to the L/F-transferase family.</text>
</comment>
<dbReference type="GO" id="GO:0008914">
    <property type="term" value="F:leucyl-tRNA--protein transferase activity"/>
    <property type="evidence" value="ECO:0007669"/>
    <property type="project" value="UniProtKB-UniRule"/>
</dbReference>
<keyword evidence="7" id="KW-1185">Reference proteome</keyword>
<dbReference type="PANTHER" id="PTHR30098">
    <property type="entry name" value="LEUCYL/PHENYLALANYL-TRNA--PROTEIN TRANSFERASE"/>
    <property type="match status" value="1"/>
</dbReference>
<comment type="catalytic activity">
    <reaction evidence="4">
        <text>N-terminal L-arginyl-[protein] + L-leucyl-tRNA(Leu) = N-terminal L-leucyl-L-arginyl-[protein] + tRNA(Leu) + H(+)</text>
        <dbReference type="Rhea" id="RHEA:50416"/>
        <dbReference type="Rhea" id="RHEA-COMP:9613"/>
        <dbReference type="Rhea" id="RHEA-COMP:9622"/>
        <dbReference type="Rhea" id="RHEA-COMP:12672"/>
        <dbReference type="Rhea" id="RHEA-COMP:12673"/>
        <dbReference type="ChEBI" id="CHEBI:15378"/>
        <dbReference type="ChEBI" id="CHEBI:64719"/>
        <dbReference type="ChEBI" id="CHEBI:78442"/>
        <dbReference type="ChEBI" id="CHEBI:78494"/>
        <dbReference type="ChEBI" id="CHEBI:133044"/>
        <dbReference type="EC" id="2.3.2.6"/>
    </reaction>
</comment>
<evidence type="ECO:0000256" key="4">
    <source>
        <dbReference type="HAMAP-Rule" id="MF_00688"/>
    </source>
</evidence>
<dbReference type="GO" id="GO:0030163">
    <property type="term" value="P:protein catabolic process"/>
    <property type="evidence" value="ECO:0007669"/>
    <property type="project" value="UniProtKB-UniRule"/>
</dbReference>
<sequence length="288" mass="30582">MIIDPEVLLRAYAVGLFPMADSREDEEVFWVEPKDRAILPLDGFHLSRSLRKTLRRDVFTISCNSAFAEVVDLCAEAAPDRRESWINPTIRESYQLLHQLGHAHSIECWQNAALVGGLYGVSLGRVFCGESMFSRQRDASKVALCALVAAMRYGGFTLLDCQFMTDHLASMGAIEISQDEYLERLDEALQGSAYERPAARRPRLYGTAGGGGSSAGTVSAGVGGAAGAGPAGAEAEASLPDAFSELLSAAGADERRAGADSDDCDALDPATGSSSPGKLIAQSLTQTS</sequence>
<dbReference type="InterPro" id="IPR016181">
    <property type="entry name" value="Acyl_CoA_acyltransferase"/>
</dbReference>
<dbReference type="GO" id="GO:0005737">
    <property type="term" value="C:cytoplasm"/>
    <property type="evidence" value="ECO:0007669"/>
    <property type="project" value="UniProtKB-SubCell"/>
</dbReference>
<evidence type="ECO:0000256" key="5">
    <source>
        <dbReference type="SAM" id="MobiDB-lite"/>
    </source>
</evidence>
<dbReference type="KEGG" id="acoa:RB602_04145"/>
<dbReference type="NCBIfam" id="TIGR00667">
    <property type="entry name" value="aat"/>
    <property type="match status" value="1"/>
</dbReference>
<dbReference type="PANTHER" id="PTHR30098:SF2">
    <property type="entry name" value="LEUCYL_PHENYLALANYL-TRNA--PROTEIN TRANSFERASE"/>
    <property type="match status" value="1"/>
</dbReference>
<dbReference type="Proteomes" id="UP001302429">
    <property type="component" value="Chromosome"/>
</dbReference>
<reference evidence="6 7" key="1">
    <citation type="submission" date="2023-10" db="EMBL/GenBank/DDBJ databases">
        <title>Complete genome sequence of a Sphingomonadaceae bacterium.</title>
        <authorList>
            <person name="Yan C."/>
        </authorList>
    </citation>
    <scope>NUCLEOTIDE SEQUENCE [LARGE SCALE GENOMIC DNA]</scope>
    <source>
        <strain evidence="6 7">SCSIO 66989</strain>
    </source>
</reference>
<dbReference type="SUPFAM" id="SSF55729">
    <property type="entry name" value="Acyl-CoA N-acyltransferases (Nat)"/>
    <property type="match status" value="1"/>
</dbReference>
<dbReference type="RefSeq" id="WP_317083213.1">
    <property type="nucleotide sequence ID" value="NZ_CP136594.1"/>
</dbReference>
<dbReference type="Gene3D" id="3.40.630.70">
    <property type="entry name" value="Leucyl/phenylalanyl-tRNA-protein transferase, C-terminal domain"/>
    <property type="match status" value="1"/>
</dbReference>
<keyword evidence="3 4" id="KW-0012">Acyltransferase</keyword>